<dbReference type="AlphaFoldDB" id="A0A0E3R804"/>
<sequence length="436" mass="50506">MAVPLKRREWSRDMGYVEKQNYFHKENQGYVRYVSKRNGYFRLDPSKDLISTKNEAFILKNLPAPEEGAFIRVTVSETEPMKEPDGRGGLKVTYLKFVSSWETFKVCDMLKAVKLPGFEDVLDRGMQQEEFLDFMSLTVKRKFLTQQLQYSLCLYAVASPEISEYQKGGINTTILTKSRAHEKWNKWKKITSVIPPEYKKSNAEHFYKNVEAKALDPDLEFYRQKSREISLAYQNNLAVPVEVPLPLNVEFRTVADIKEDFKIDFAAGRNFLLDAVLIEPEIPESEHRHLLDSIYDFSDEFRSMCNAFHYTKNALRISASLLVRLSSSFARFNFEPTVNKDNIKESVNLWADLQREVVKTGMAAKKYKDFYILATDEKIVFTELVEMKETGVNTTVTNLRAITNVSLIDLNDILASLARKHFIYFINNETIGFIED</sequence>
<protein>
    <submittedName>
        <fullName evidence="1">Uncharacterized protein</fullName>
    </submittedName>
</protein>
<organism evidence="1 2">
    <name type="scientific">Methanosarcina mazei SarPi</name>
    <dbReference type="NCBI Taxonomy" id="1434115"/>
    <lineage>
        <taxon>Archaea</taxon>
        <taxon>Methanobacteriati</taxon>
        <taxon>Methanobacteriota</taxon>
        <taxon>Stenosarchaea group</taxon>
        <taxon>Methanomicrobia</taxon>
        <taxon>Methanosarcinales</taxon>
        <taxon>Methanosarcinaceae</taxon>
        <taxon>Methanosarcina</taxon>
    </lineage>
</organism>
<dbReference type="HOGENOM" id="CLU_051302_0_0_2"/>
<evidence type="ECO:0000313" key="1">
    <source>
        <dbReference type="EMBL" id="AKB61372.1"/>
    </source>
</evidence>
<dbReference type="Proteomes" id="UP000033116">
    <property type="component" value="Chromosome"/>
</dbReference>
<gene>
    <name evidence="1" type="ORF">MSMAP_1387</name>
</gene>
<dbReference type="EMBL" id="CP009511">
    <property type="protein sequence ID" value="AKB61372.1"/>
    <property type="molecule type" value="Genomic_DNA"/>
</dbReference>
<dbReference type="RefSeq" id="WP_048043186.1">
    <property type="nucleotide sequence ID" value="NZ_CP009511.1"/>
</dbReference>
<dbReference type="PATRIC" id="fig|1434115.4.peg.1761"/>
<accession>A0A0E3R804</accession>
<dbReference type="GeneID" id="24864574"/>
<proteinExistence type="predicted"/>
<evidence type="ECO:0000313" key="2">
    <source>
        <dbReference type="Proteomes" id="UP000033116"/>
    </source>
</evidence>
<name>A0A0E3R804_METMZ</name>
<reference evidence="1 2" key="1">
    <citation type="submission" date="2014-07" db="EMBL/GenBank/DDBJ databases">
        <title>Methanogenic archaea and the global carbon cycle.</title>
        <authorList>
            <person name="Henriksen J.R."/>
            <person name="Luke J."/>
            <person name="Reinhart S."/>
            <person name="Benedict M.N."/>
            <person name="Youngblut N.D."/>
            <person name="Metcalf M.E."/>
            <person name="Whitaker R.J."/>
            <person name="Metcalf W.W."/>
        </authorList>
    </citation>
    <scope>NUCLEOTIDE SEQUENCE [LARGE SCALE GENOMIC DNA]</scope>
    <source>
        <strain evidence="1 2">SarPi</strain>
    </source>
</reference>